<gene>
    <name evidence="2" type="ORF">XAT740_LOCUS22053</name>
</gene>
<comment type="caution">
    <text evidence="2">The sequence shown here is derived from an EMBL/GenBank/DDBJ whole genome shotgun (WGS) entry which is preliminary data.</text>
</comment>
<keyword evidence="3" id="KW-1185">Reference proteome</keyword>
<feature type="transmembrane region" description="Helical" evidence="1">
    <location>
        <begin position="117"/>
        <end position="136"/>
    </location>
</feature>
<dbReference type="AlphaFoldDB" id="A0A814U4C8"/>
<accession>A0A814U4C8</accession>
<dbReference type="Proteomes" id="UP000663828">
    <property type="component" value="Unassembled WGS sequence"/>
</dbReference>
<organism evidence="2 3">
    <name type="scientific">Adineta ricciae</name>
    <name type="common">Rotifer</name>
    <dbReference type="NCBI Taxonomy" id="249248"/>
    <lineage>
        <taxon>Eukaryota</taxon>
        <taxon>Metazoa</taxon>
        <taxon>Spiralia</taxon>
        <taxon>Gnathifera</taxon>
        <taxon>Rotifera</taxon>
        <taxon>Eurotatoria</taxon>
        <taxon>Bdelloidea</taxon>
        <taxon>Adinetida</taxon>
        <taxon>Adinetidae</taxon>
        <taxon>Adineta</taxon>
    </lineage>
</organism>
<evidence type="ECO:0000256" key="1">
    <source>
        <dbReference type="SAM" id="Phobius"/>
    </source>
</evidence>
<evidence type="ECO:0000313" key="2">
    <source>
        <dbReference type="EMBL" id="CAF1171378.1"/>
    </source>
</evidence>
<reference evidence="2" key="1">
    <citation type="submission" date="2021-02" db="EMBL/GenBank/DDBJ databases">
        <authorList>
            <person name="Nowell W R."/>
        </authorList>
    </citation>
    <scope>NUCLEOTIDE SEQUENCE</scope>
</reference>
<keyword evidence="1" id="KW-1133">Transmembrane helix</keyword>
<proteinExistence type="predicted"/>
<keyword evidence="1" id="KW-0472">Membrane</keyword>
<evidence type="ECO:0000313" key="3">
    <source>
        <dbReference type="Proteomes" id="UP000663828"/>
    </source>
</evidence>
<name>A0A814U4C8_ADIRI</name>
<sequence>MKTQKLKSTVSADRLPRKSADYLFQPITSIDQHKSPSPFQTGLRYLKLLSQSKRHNENSIKPFGVDRLERTSAFSTNYYAPLSSRLTNKSIQVDVADEVFLKSTVTSCCSSLHSYEFIFTIASILLFILFIFHLQFNPYPLHCLLHKKFWYPVDLNTGFHCENTNVQVYYMEIHSKFYQLELRKNLHAMNCLGFHILSCLPIDYLSVPKGQIIRRNDQFAHYCNRTQKFNCQNQSLHILPYESKWRLRNSEADTLPHCSCLERSNQTRCFHFKIREQCDLQIPWIDVCVKYSSTQATCQAYVKKFQQTTYDVA</sequence>
<keyword evidence="1" id="KW-0812">Transmembrane</keyword>
<protein>
    <submittedName>
        <fullName evidence="2">Uncharacterized protein</fullName>
    </submittedName>
</protein>
<dbReference type="EMBL" id="CAJNOR010001608">
    <property type="protein sequence ID" value="CAF1171378.1"/>
    <property type="molecule type" value="Genomic_DNA"/>
</dbReference>